<proteinExistence type="inferred from homology"/>
<evidence type="ECO:0000256" key="9">
    <source>
        <dbReference type="SAM" id="Phobius"/>
    </source>
</evidence>
<dbReference type="eggNOG" id="ENOG502R8VJ">
    <property type="taxonomic scope" value="Eukaryota"/>
</dbReference>
<comment type="similarity">
    <text evidence="1 7">Belongs to the peptidase S1B family.</text>
</comment>
<keyword evidence="9" id="KW-0472">Membrane</keyword>
<keyword evidence="6" id="KW-0843">Virulence</keyword>
<dbReference type="EC" id="3.4.21.-" evidence="7"/>
<keyword evidence="9" id="KW-0812">Transmembrane</keyword>
<dbReference type="SUPFAM" id="SSF50494">
    <property type="entry name" value="Trypsin-like serine proteases"/>
    <property type="match status" value="1"/>
</dbReference>
<dbReference type="Proteomes" id="UP000019132">
    <property type="component" value="Unassembled WGS sequence"/>
</dbReference>
<evidence type="ECO:0000256" key="3">
    <source>
        <dbReference type="ARBA" id="ARBA00022729"/>
    </source>
</evidence>
<dbReference type="OMA" id="EMTMQYA"/>
<dbReference type="InParanoid" id="K3X9N1"/>
<evidence type="ECO:0000313" key="12">
    <source>
        <dbReference type="Proteomes" id="UP000019132"/>
    </source>
</evidence>
<dbReference type="AlphaFoldDB" id="K3X9N1"/>
<feature type="transmembrane region" description="Helical" evidence="9">
    <location>
        <begin position="412"/>
        <end position="433"/>
    </location>
</feature>
<dbReference type="GO" id="GO:0006508">
    <property type="term" value="P:proteolysis"/>
    <property type="evidence" value="ECO:0007669"/>
    <property type="project" value="UniProtKB-KW"/>
</dbReference>
<sequence>MAGRPVRTSHIRPIWGVALSVACFVVILFSGNDRSSGFVFEPSESTGSQHQLQRAAESKQSSRRLSVFGDDDRRPVSDSSQYPYSAVGLLRWSADLSCTASLIGDKYVVTAAECALDADGNVLKSTFTKAEFLPGLTAVTATDTTAATKALVTKVHKQSDYWKKWTQNTYVILELDSSIGQKHGVLKLPTLSDLDQSAGKTEVQIAGYNADTAAEMTMQYADTAAEMTMQYAKCTCYFPSEFQGPQYLLHHDCDTSAAGSPGSPLLVRYTSMKTYIIGIHSNAIGNAVEATTTESAMRAAFTQDTANRGVLGPFIQKHLEFLVNSSTTGTKESASVSSGSLGNVSSTTSSTGDGDSSSSLSPVASAKPMTKRPQPAASSSSSSSGGSESKVSGPTSDGSTNAANKNELITPAVAYICIVFVCMAWMCILFIAVRHLRGSPPRNDEQYEEV</sequence>
<keyword evidence="5 7" id="KW-0720">Serine protease</keyword>
<dbReference type="Pfam" id="PF00089">
    <property type="entry name" value="Trypsin"/>
    <property type="match status" value="1"/>
</dbReference>
<dbReference type="PANTHER" id="PTHR15462:SF8">
    <property type="entry name" value="SERINE PROTEASE"/>
    <property type="match status" value="1"/>
</dbReference>
<reference evidence="11" key="3">
    <citation type="submission" date="2015-02" db="UniProtKB">
        <authorList>
            <consortium name="EnsemblProtists"/>
        </authorList>
    </citation>
    <scope>IDENTIFICATION</scope>
    <source>
        <strain evidence="11">DAOM BR144</strain>
    </source>
</reference>
<evidence type="ECO:0000256" key="7">
    <source>
        <dbReference type="RuleBase" id="RU004296"/>
    </source>
</evidence>
<dbReference type="PROSITE" id="PS50240">
    <property type="entry name" value="TRYPSIN_DOM"/>
    <property type="match status" value="1"/>
</dbReference>
<dbReference type="PRINTS" id="PR00839">
    <property type="entry name" value="V8PROTEASE"/>
</dbReference>
<dbReference type="InterPro" id="IPR043504">
    <property type="entry name" value="Peptidase_S1_PA_chymotrypsin"/>
</dbReference>
<keyword evidence="9" id="KW-1133">Transmembrane helix</keyword>
<dbReference type="HOGENOM" id="CLU_043621_0_0_1"/>
<evidence type="ECO:0000256" key="1">
    <source>
        <dbReference type="ARBA" id="ARBA00008764"/>
    </source>
</evidence>
<keyword evidence="2 7" id="KW-0645">Protease</keyword>
<dbReference type="EMBL" id="GL376578">
    <property type="status" value="NOT_ANNOTATED_CDS"/>
    <property type="molecule type" value="Genomic_DNA"/>
</dbReference>
<feature type="compositionally biased region" description="Polar residues" evidence="8">
    <location>
        <begin position="394"/>
        <end position="403"/>
    </location>
</feature>
<evidence type="ECO:0000259" key="10">
    <source>
        <dbReference type="PROSITE" id="PS50240"/>
    </source>
</evidence>
<organism evidence="11 12">
    <name type="scientific">Globisporangium ultimum (strain ATCC 200006 / CBS 805.95 / DAOM BR144)</name>
    <name type="common">Pythium ultimum</name>
    <dbReference type="NCBI Taxonomy" id="431595"/>
    <lineage>
        <taxon>Eukaryota</taxon>
        <taxon>Sar</taxon>
        <taxon>Stramenopiles</taxon>
        <taxon>Oomycota</taxon>
        <taxon>Peronosporomycetes</taxon>
        <taxon>Pythiales</taxon>
        <taxon>Pythiaceae</taxon>
        <taxon>Globisporangium</taxon>
    </lineage>
</organism>
<feature type="compositionally biased region" description="Low complexity" evidence="8">
    <location>
        <begin position="378"/>
        <end position="393"/>
    </location>
</feature>
<dbReference type="Gene3D" id="2.40.10.10">
    <property type="entry name" value="Trypsin-like serine proteases"/>
    <property type="match status" value="2"/>
</dbReference>
<dbReference type="SMART" id="SM00020">
    <property type="entry name" value="Tryp_SPc"/>
    <property type="match status" value="1"/>
</dbReference>
<protein>
    <recommendedName>
        <fullName evidence="7">Serine protease</fullName>
        <ecNumber evidence="7">3.4.21.-</ecNumber>
    </recommendedName>
</protein>
<evidence type="ECO:0000256" key="5">
    <source>
        <dbReference type="ARBA" id="ARBA00022825"/>
    </source>
</evidence>
<feature type="domain" description="Peptidase S1" evidence="10">
    <location>
        <begin position="67"/>
        <end position="320"/>
    </location>
</feature>
<feature type="region of interest" description="Disordered" evidence="8">
    <location>
        <begin position="329"/>
        <end position="403"/>
    </location>
</feature>
<evidence type="ECO:0000256" key="8">
    <source>
        <dbReference type="SAM" id="MobiDB-lite"/>
    </source>
</evidence>
<dbReference type="InterPro" id="IPR050966">
    <property type="entry name" value="Glutamyl_endopeptidase"/>
</dbReference>
<feature type="compositionally biased region" description="Low complexity" evidence="8">
    <location>
        <begin position="333"/>
        <end position="366"/>
    </location>
</feature>
<feature type="transmembrane region" description="Helical" evidence="9">
    <location>
        <begin position="12"/>
        <end position="31"/>
    </location>
</feature>
<dbReference type="PANTHER" id="PTHR15462">
    <property type="entry name" value="SERINE PROTEASE"/>
    <property type="match status" value="1"/>
</dbReference>
<dbReference type="GO" id="GO:0004252">
    <property type="term" value="F:serine-type endopeptidase activity"/>
    <property type="evidence" value="ECO:0007669"/>
    <property type="project" value="InterPro"/>
</dbReference>
<keyword evidence="4 7" id="KW-0378">Hydrolase</keyword>
<dbReference type="VEuPathDB" id="FungiDB:PYU1_G013901"/>
<feature type="region of interest" description="Disordered" evidence="8">
    <location>
        <begin position="42"/>
        <end position="80"/>
    </location>
</feature>
<evidence type="ECO:0000256" key="4">
    <source>
        <dbReference type="ARBA" id="ARBA00022801"/>
    </source>
</evidence>
<keyword evidence="3" id="KW-0732">Signal</keyword>
<feature type="compositionally biased region" description="Polar residues" evidence="8">
    <location>
        <begin position="43"/>
        <end position="52"/>
    </location>
</feature>
<dbReference type="EnsemblProtists" id="PYU1_T013930">
    <property type="protein sequence ID" value="PYU1_T013930"/>
    <property type="gene ID" value="PYU1_G013901"/>
</dbReference>
<dbReference type="InterPro" id="IPR008256">
    <property type="entry name" value="Peptidase_S1B"/>
</dbReference>
<dbReference type="InterPro" id="IPR009003">
    <property type="entry name" value="Peptidase_S1_PA"/>
</dbReference>
<reference evidence="12" key="1">
    <citation type="journal article" date="2010" name="Genome Biol.">
        <title>Genome sequence of the necrotrophic plant pathogen Pythium ultimum reveals original pathogenicity mechanisms and effector repertoire.</title>
        <authorList>
            <person name="Levesque C.A."/>
            <person name="Brouwer H."/>
            <person name="Cano L."/>
            <person name="Hamilton J.P."/>
            <person name="Holt C."/>
            <person name="Huitema E."/>
            <person name="Raffaele S."/>
            <person name="Robideau G.P."/>
            <person name="Thines M."/>
            <person name="Win J."/>
            <person name="Zerillo M.M."/>
            <person name="Beakes G.W."/>
            <person name="Boore J.L."/>
            <person name="Busam D."/>
            <person name="Dumas B."/>
            <person name="Ferriera S."/>
            <person name="Fuerstenberg S.I."/>
            <person name="Gachon C.M."/>
            <person name="Gaulin E."/>
            <person name="Govers F."/>
            <person name="Grenville-Briggs L."/>
            <person name="Horner N."/>
            <person name="Hostetler J."/>
            <person name="Jiang R.H."/>
            <person name="Johnson J."/>
            <person name="Krajaejun T."/>
            <person name="Lin H."/>
            <person name="Meijer H.J."/>
            <person name="Moore B."/>
            <person name="Morris P."/>
            <person name="Phuntmart V."/>
            <person name="Puiu D."/>
            <person name="Shetty J."/>
            <person name="Stajich J.E."/>
            <person name="Tripathy S."/>
            <person name="Wawra S."/>
            <person name="van West P."/>
            <person name="Whitty B.R."/>
            <person name="Coutinho P.M."/>
            <person name="Henrissat B."/>
            <person name="Martin F."/>
            <person name="Thomas P.D."/>
            <person name="Tyler B.M."/>
            <person name="De Vries R.P."/>
            <person name="Kamoun S."/>
            <person name="Yandell M."/>
            <person name="Tisserat N."/>
            <person name="Buell C.R."/>
        </authorList>
    </citation>
    <scope>NUCLEOTIDE SEQUENCE</scope>
    <source>
        <strain evidence="12">DAOM:BR144</strain>
    </source>
</reference>
<evidence type="ECO:0000256" key="6">
    <source>
        <dbReference type="ARBA" id="ARBA00023026"/>
    </source>
</evidence>
<evidence type="ECO:0000256" key="2">
    <source>
        <dbReference type="ARBA" id="ARBA00022670"/>
    </source>
</evidence>
<dbReference type="InterPro" id="IPR001254">
    <property type="entry name" value="Trypsin_dom"/>
</dbReference>
<name>K3X9N1_GLOUD</name>
<accession>K3X9N1</accession>
<keyword evidence="12" id="KW-1185">Reference proteome</keyword>
<evidence type="ECO:0000313" key="11">
    <source>
        <dbReference type="EnsemblProtists" id="PYU1_T013930"/>
    </source>
</evidence>
<reference evidence="12" key="2">
    <citation type="submission" date="2010-04" db="EMBL/GenBank/DDBJ databases">
        <authorList>
            <person name="Buell R."/>
            <person name="Hamilton J."/>
            <person name="Hostetler J."/>
        </authorList>
    </citation>
    <scope>NUCLEOTIDE SEQUENCE [LARGE SCALE GENOMIC DNA]</scope>
    <source>
        <strain evidence="12">DAOM:BR144</strain>
    </source>
</reference>
<dbReference type="PROSITE" id="PS51257">
    <property type="entry name" value="PROKAR_LIPOPROTEIN"/>
    <property type="match status" value="1"/>
</dbReference>